<evidence type="ECO:0000256" key="2">
    <source>
        <dbReference type="ARBA" id="ARBA00023157"/>
    </source>
</evidence>
<evidence type="ECO:0000256" key="1">
    <source>
        <dbReference type="ARBA" id="ARBA00010980"/>
    </source>
</evidence>
<dbReference type="SUPFAM" id="SSF51126">
    <property type="entry name" value="Pectin lyase-like"/>
    <property type="match status" value="1"/>
</dbReference>
<dbReference type="InterPro" id="IPR002022">
    <property type="entry name" value="Pec_lyase"/>
</dbReference>
<protein>
    <recommendedName>
        <fullName evidence="7">pectin lyase</fullName>
        <ecNumber evidence="7">4.2.2.10</ecNumber>
    </recommendedName>
</protein>
<dbReference type="Proteomes" id="UP000614334">
    <property type="component" value="Unassembled WGS sequence"/>
</dbReference>
<comment type="function">
    <text evidence="6">Pectinolytic enzymes consist of four classes of enzymes: pectin lyase, polygalacturonase, pectin methylesterase and rhamnogalacturonase. Among pectinolytic enzymes, pectin lyase is the most important in depolymerization of pectin, since it cleaves internal glycosidic bonds of highly methylated pectins.</text>
</comment>
<keyword evidence="8" id="KW-0119">Carbohydrate metabolism</keyword>
<evidence type="ECO:0000313" key="11">
    <source>
        <dbReference type="Proteomes" id="UP000614334"/>
    </source>
</evidence>
<dbReference type="GO" id="GO:0030570">
    <property type="term" value="F:pectate lyase activity"/>
    <property type="evidence" value="ECO:0007669"/>
    <property type="project" value="InterPro"/>
</dbReference>
<evidence type="ECO:0000256" key="5">
    <source>
        <dbReference type="ARBA" id="ARBA00036818"/>
    </source>
</evidence>
<sequence length="402" mass="42146">MVNHAVLASSEYYVSPSEVHSCCTRCLQGAFAIGTPFGYAAGTTGGGNAAAPFLLTNTDGAICRLGDNTPRVILLDKTYDFTDLEGSETGKVCKPWTCSPGAQVAIDVNGWCGREQKNAKTDTATWKKAGLTAIKVGSNKTLLGKGTAGWIKGKGLRIAGSSNIIIQNVRFSDINAAFVWGGDALTIDGGKQIWIDHNYFKNVGRQFIVTGYGAAQGVTISDNVFDGSGDTQRLLSVVLAAMDTTTGRSTSLVLRIPSPLLVTIFIRLLVVVPGLALTQDAEVVHMYNNYFVDITDHALDADTGSHVLLEGNYFNRVLQPSLSGRSGIVFGPTSSAMNAQCKATLGRDCASNTLLGSGQLAGAANGNAIGYFNNNAVKGASVMDPSKVGAYVQNNAGTGKIN</sequence>
<dbReference type="AlphaFoldDB" id="A0A8H7I5K2"/>
<dbReference type="PANTHER" id="PTHR31683">
    <property type="entry name" value="PECTATE LYASE 18-RELATED"/>
    <property type="match status" value="1"/>
</dbReference>
<comment type="caution">
    <text evidence="10">The sequence shown here is derived from an EMBL/GenBank/DDBJ whole genome shotgun (WGS) entry which is preliminary data.</text>
</comment>
<dbReference type="EMBL" id="JACYCF010000017">
    <property type="protein sequence ID" value="KAF8751676.1"/>
    <property type="molecule type" value="Genomic_DNA"/>
</dbReference>
<dbReference type="Gene3D" id="2.160.20.10">
    <property type="entry name" value="Single-stranded right-handed beta-helix, Pectin lyase-like"/>
    <property type="match status" value="1"/>
</dbReference>
<evidence type="ECO:0000259" key="9">
    <source>
        <dbReference type="SMART" id="SM00656"/>
    </source>
</evidence>
<dbReference type="GO" id="GO:0005576">
    <property type="term" value="C:extracellular region"/>
    <property type="evidence" value="ECO:0007669"/>
    <property type="project" value="UniProtKB-SubCell"/>
</dbReference>
<keyword evidence="8" id="KW-0624">Polysaccharide degradation</keyword>
<organism evidence="10 11">
    <name type="scientific">Rhizoctonia solani</name>
    <dbReference type="NCBI Taxonomy" id="456999"/>
    <lineage>
        <taxon>Eukaryota</taxon>
        <taxon>Fungi</taxon>
        <taxon>Dikarya</taxon>
        <taxon>Basidiomycota</taxon>
        <taxon>Agaricomycotina</taxon>
        <taxon>Agaricomycetes</taxon>
        <taxon>Cantharellales</taxon>
        <taxon>Ceratobasidiaceae</taxon>
        <taxon>Rhizoctonia</taxon>
    </lineage>
</organism>
<proteinExistence type="inferred from homology"/>
<evidence type="ECO:0000256" key="8">
    <source>
        <dbReference type="RuleBase" id="RU361173"/>
    </source>
</evidence>
<comment type="similarity">
    <text evidence="1 8">Belongs to the polysaccharide lyase 1 family.</text>
</comment>
<comment type="catalytic activity">
    <reaction evidence="5">
        <text>Eliminative cleavage of (1-&gt;4)-alpha-D-galacturonan methyl ester to give oligosaccharides with 4-deoxy-6-O-methyl-alpha-D-galact-4-enuronosyl groups at their non-reducing ends.</text>
        <dbReference type="EC" id="4.2.2.10"/>
    </reaction>
</comment>
<evidence type="ECO:0000313" key="10">
    <source>
        <dbReference type="EMBL" id="KAF8751676.1"/>
    </source>
</evidence>
<keyword evidence="4 8" id="KW-0456">Lyase</keyword>
<dbReference type="Pfam" id="PF00544">
    <property type="entry name" value="Pectate_lyase_4"/>
    <property type="match status" value="1"/>
</dbReference>
<evidence type="ECO:0000256" key="3">
    <source>
        <dbReference type="ARBA" id="ARBA00023180"/>
    </source>
</evidence>
<feature type="domain" description="Pectate lyase" evidence="9">
    <location>
        <begin position="105"/>
        <end position="320"/>
    </location>
</feature>
<keyword evidence="2" id="KW-1015">Disulfide bond</keyword>
<name>A0A8H7I5K2_9AGAM</name>
<evidence type="ECO:0000256" key="4">
    <source>
        <dbReference type="ARBA" id="ARBA00023239"/>
    </source>
</evidence>
<comment type="subcellular location">
    <subcellularLocation>
        <location evidence="8">Secreted</location>
    </subcellularLocation>
</comment>
<dbReference type="GO" id="GO:0047490">
    <property type="term" value="F:pectin lyase activity"/>
    <property type="evidence" value="ECO:0007669"/>
    <property type="project" value="UniProtKB-EC"/>
</dbReference>
<keyword evidence="8" id="KW-0964">Secreted</keyword>
<dbReference type="InterPro" id="IPR012334">
    <property type="entry name" value="Pectin_lyas_fold"/>
</dbReference>
<dbReference type="PANTHER" id="PTHR31683:SF67">
    <property type="entry name" value="PECTIN LYASE F-RELATED"/>
    <property type="match status" value="1"/>
</dbReference>
<keyword evidence="3" id="KW-0325">Glycoprotein</keyword>
<dbReference type="InterPro" id="IPR011050">
    <property type="entry name" value="Pectin_lyase_fold/virulence"/>
</dbReference>
<reference evidence="10" key="1">
    <citation type="submission" date="2020-09" db="EMBL/GenBank/DDBJ databases">
        <title>Comparative genome analyses of four rice-infecting Rhizoctonia solani isolates reveal extensive enrichment of homogalacturonan modification genes.</title>
        <authorList>
            <person name="Lee D.-Y."/>
            <person name="Jeon J."/>
            <person name="Kim K.-T."/>
            <person name="Cheong K."/>
            <person name="Song H."/>
            <person name="Choi G."/>
            <person name="Ko J."/>
            <person name="Opiyo S.O."/>
            <person name="Zuo S."/>
            <person name="Madhav S."/>
            <person name="Lee Y.-H."/>
            <person name="Wang G.-L."/>
        </authorList>
    </citation>
    <scope>NUCLEOTIDE SEQUENCE</scope>
    <source>
        <strain evidence="10">AG1-IA B2</strain>
    </source>
</reference>
<dbReference type="EC" id="4.2.2.10" evidence="7"/>
<dbReference type="SMART" id="SM00656">
    <property type="entry name" value="Amb_all"/>
    <property type="match status" value="1"/>
</dbReference>
<gene>
    <name evidence="10" type="ORF">RHS01_08160</name>
</gene>
<accession>A0A8H7I5K2</accession>
<evidence type="ECO:0000256" key="7">
    <source>
        <dbReference type="ARBA" id="ARBA00039082"/>
    </source>
</evidence>
<dbReference type="InterPro" id="IPR045032">
    <property type="entry name" value="PEL"/>
</dbReference>
<dbReference type="GO" id="GO:0000272">
    <property type="term" value="P:polysaccharide catabolic process"/>
    <property type="evidence" value="ECO:0007669"/>
    <property type="project" value="UniProtKB-KW"/>
</dbReference>
<evidence type="ECO:0000256" key="6">
    <source>
        <dbReference type="ARBA" id="ARBA00037631"/>
    </source>
</evidence>